<keyword evidence="1" id="KW-0812">Transmembrane</keyword>
<dbReference type="InterPro" id="IPR032145">
    <property type="entry name" value="DUF4818"/>
</dbReference>
<keyword evidence="1" id="KW-1133">Transmembrane helix</keyword>
<keyword evidence="3" id="KW-1185">Reference proteome</keyword>
<gene>
    <name evidence="2" type="primary">Dyak\GE18836</name>
    <name evidence="2" type="synonym">dyak_GLEANR_2619</name>
    <name evidence="2" type="synonym">GE18836</name>
    <name evidence="2" type="ORF">Dyak_GE18836</name>
</gene>
<evidence type="ECO:0000313" key="3">
    <source>
        <dbReference type="Proteomes" id="UP000002282"/>
    </source>
</evidence>
<evidence type="ECO:0000313" key="2">
    <source>
        <dbReference type="EMBL" id="EDW88630.1"/>
    </source>
</evidence>
<dbReference type="KEGG" id="dya:Dyak_GE18836"/>
<organism evidence="2 3">
    <name type="scientific">Drosophila yakuba</name>
    <name type="common">Fruit fly</name>
    <dbReference type="NCBI Taxonomy" id="7245"/>
    <lineage>
        <taxon>Eukaryota</taxon>
        <taxon>Metazoa</taxon>
        <taxon>Ecdysozoa</taxon>
        <taxon>Arthropoda</taxon>
        <taxon>Hexapoda</taxon>
        <taxon>Insecta</taxon>
        <taxon>Pterygota</taxon>
        <taxon>Neoptera</taxon>
        <taxon>Endopterygota</taxon>
        <taxon>Diptera</taxon>
        <taxon>Brachycera</taxon>
        <taxon>Muscomorpha</taxon>
        <taxon>Ephydroidea</taxon>
        <taxon>Drosophilidae</taxon>
        <taxon>Drosophila</taxon>
        <taxon>Sophophora</taxon>
    </lineage>
</organism>
<dbReference type="EMBL" id="CM000157">
    <property type="protein sequence ID" value="EDW88630.1"/>
    <property type="molecule type" value="Genomic_DNA"/>
</dbReference>
<feature type="transmembrane region" description="Helical" evidence="1">
    <location>
        <begin position="112"/>
        <end position="133"/>
    </location>
</feature>
<evidence type="ECO:0000256" key="1">
    <source>
        <dbReference type="SAM" id="Phobius"/>
    </source>
</evidence>
<feature type="transmembrane region" description="Helical" evidence="1">
    <location>
        <begin position="34"/>
        <end position="54"/>
    </location>
</feature>
<sequence>MEILAVGLAAFFQLMGCYFFFAQPEDRCSPAPDLASYLFLSATLCFLWDTNIYPRRFMHMTRIWRILIEIVACILMAEVGTIIIWCGLERILFSLTMDMLNLMQCSCRPSPFLYWLSGLITSLVSGAVLWYVLEATDDMYYIRKFSRNLLATMGISWRMFRCYMHMNTKGKRRALKICQLAEKVRNCRKASRKYCESDDDEGCD</sequence>
<dbReference type="AlphaFoldDB" id="B4NY28"/>
<feature type="transmembrane region" description="Helical" evidence="1">
    <location>
        <begin position="66"/>
        <end position="92"/>
    </location>
</feature>
<reference evidence="2 3" key="1">
    <citation type="journal article" date="2007" name="Nature">
        <title>Evolution of genes and genomes on the Drosophila phylogeny.</title>
        <authorList>
            <consortium name="Drosophila 12 Genomes Consortium"/>
            <person name="Clark A.G."/>
            <person name="Eisen M.B."/>
            <person name="Smith D.R."/>
            <person name="Bergman C.M."/>
            <person name="Oliver B."/>
            <person name="Markow T.A."/>
            <person name="Kaufman T.C."/>
            <person name="Kellis M."/>
            <person name="Gelbart W."/>
            <person name="Iyer V.N."/>
            <person name="Pollard D.A."/>
            <person name="Sackton T.B."/>
            <person name="Larracuente A.M."/>
            <person name="Singh N.D."/>
            <person name="Abad J.P."/>
            <person name="Abt D.N."/>
            <person name="Adryan B."/>
            <person name="Aguade M."/>
            <person name="Akashi H."/>
            <person name="Anderson W.W."/>
            <person name="Aquadro C.F."/>
            <person name="Ardell D.H."/>
            <person name="Arguello R."/>
            <person name="Artieri C.G."/>
            <person name="Barbash D.A."/>
            <person name="Barker D."/>
            <person name="Barsanti P."/>
            <person name="Batterham P."/>
            <person name="Batzoglou S."/>
            <person name="Begun D."/>
            <person name="Bhutkar A."/>
            <person name="Blanco E."/>
            <person name="Bosak S.A."/>
            <person name="Bradley R.K."/>
            <person name="Brand A.D."/>
            <person name="Brent M.R."/>
            <person name="Brooks A.N."/>
            <person name="Brown R.H."/>
            <person name="Butlin R.K."/>
            <person name="Caggese C."/>
            <person name="Calvi B.R."/>
            <person name="Bernardo de Carvalho A."/>
            <person name="Caspi A."/>
            <person name="Castrezana S."/>
            <person name="Celniker S.E."/>
            <person name="Chang J.L."/>
            <person name="Chapple C."/>
            <person name="Chatterji S."/>
            <person name="Chinwalla A."/>
            <person name="Civetta A."/>
            <person name="Clifton S.W."/>
            <person name="Comeron J.M."/>
            <person name="Costello J.C."/>
            <person name="Coyne J.A."/>
            <person name="Daub J."/>
            <person name="David R.G."/>
            <person name="Delcher A.L."/>
            <person name="Delehaunty K."/>
            <person name="Do C.B."/>
            <person name="Ebling H."/>
            <person name="Edwards K."/>
            <person name="Eickbush T."/>
            <person name="Evans J.D."/>
            <person name="Filipski A."/>
            <person name="Findeiss S."/>
            <person name="Freyhult E."/>
            <person name="Fulton L."/>
            <person name="Fulton R."/>
            <person name="Garcia A.C."/>
            <person name="Gardiner A."/>
            <person name="Garfield D.A."/>
            <person name="Garvin B.E."/>
            <person name="Gibson G."/>
            <person name="Gilbert D."/>
            <person name="Gnerre S."/>
            <person name="Godfrey J."/>
            <person name="Good R."/>
            <person name="Gotea V."/>
            <person name="Gravely B."/>
            <person name="Greenberg A.J."/>
            <person name="Griffiths-Jones S."/>
            <person name="Gross S."/>
            <person name="Guigo R."/>
            <person name="Gustafson E.A."/>
            <person name="Haerty W."/>
            <person name="Hahn M.W."/>
            <person name="Halligan D.L."/>
            <person name="Halpern A.L."/>
            <person name="Halter G.M."/>
            <person name="Han M.V."/>
            <person name="Heger A."/>
            <person name="Hillier L."/>
            <person name="Hinrichs A.S."/>
            <person name="Holmes I."/>
            <person name="Hoskins R.A."/>
            <person name="Hubisz M.J."/>
            <person name="Hultmark D."/>
            <person name="Huntley M.A."/>
            <person name="Jaffe D.B."/>
            <person name="Jagadeeshan S."/>
            <person name="Jeck W.R."/>
            <person name="Johnson J."/>
            <person name="Jones C.D."/>
            <person name="Jordan W.C."/>
            <person name="Karpen G.H."/>
            <person name="Kataoka E."/>
            <person name="Keightley P.D."/>
            <person name="Kheradpour P."/>
            <person name="Kirkness E.F."/>
            <person name="Koerich L.B."/>
            <person name="Kristiansen K."/>
            <person name="Kudrna D."/>
            <person name="Kulathinal R.J."/>
            <person name="Kumar S."/>
            <person name="Kwok R."/>
            <person name="Lander E."/>
            <person name="Langley C.H."/>
            <person name="Lapoint R."/>
            <person name="Lazzaro B.P."/>
            <person name="Lee S.J."/>
            <person name="Levesque L."/>
            <person name="Li R."/>
            <person name="Lin C.F."/>
            <person name="Lin M.F."/>
            <person name="Lindblad-Toh K."/>
            <person name="Llopart A."/>
            <person name="Long M."/>
            <person name="Low L."/>
            <person name="Lozovsky E."/>
            <person name="Lu J."/>
            <person name="Luo M."/>
            <person name="Machado C.A."/>
            <person name="Makalowski W."/>
            <person name="Marzo M."/>
            <person name="Matsuda M."/>
            <person name="Matzkin L."/>
            <person name="McAllister B."/>
            <person name="McBride C.S."/>
            <person name="McKernan B."/>
            <person name="McKernan K."/>
            <person name="Mendez-Lago M."/>
            <person name="Minx P."/>
            <person name="Mollenhauer M.U."/>
            <person name="Montooth K."/>
            <person name="Mount S.M."/>
            <person name="Mu X."/>
            <person name="Myers E."/>
            <person name="Negre B."/>
            <person name="Newfeld S."/>
            <person name="Nielsen R."/>
            <person name="Noor M.A."/>
            <person name="O'Grady P."/>
            <person name="Pachter L."/>
            <person name="Papaceit M."/>
            <person name="Parisi M.J."/>
            <person name="Parisi M."/>
            <person name="Parts L."/>
            <person name="Pedersen J.S."/>
            <person name="Pesole G."/>
            <person name="Phillippy A.M."/>
            <person name="Ponting C.P."/>
            <person name="Pop M."/>
            <person name="Porcelli D."/>
            <person name="Powell J.R."/>
            <person name="Prohaska S."/>
            <person name="Pruitt K."/>
            <person name="Puig M."/>
            <person name="Quesneville H."/>
            <person name="Ram K.R."/>
            <person name="Rand D."/>
            <person name="Rasmussen M.D."/>
            <person name="Reed L.K."/>
            <person name="Reenan R."/>
            <person name="Reily A."/>
            <person name="Remington K.A."/>
            <person name="Rieger T.T."/>
            <person name="Ritchie M.G."/>
            <person name="Robin C."/>
            <person name="Rogers Y.H."/>
            <person name="Rohde C."/>
            <person name="Rozas J."/>
            <person name="Rubenfield M.J."/>
            <person name="Ruiz A."/>
            <person name="Russo S."/>
            <person name="Salzberg S.L."/>
            <person name="Sanchez-Gracia A."/>
            <person name="Saranga D.J."/>
            <person name="Sato H."/>
            <person name="Schaeffer S.W."/>
            <person name="Schatz M.C."/>
            <person name="Schlenke T."/>
            <person name="Schwartz R."/>
            <person name="Segarra C."/>
            <person name="Singh R.S."/>
            <person name="Sirot L."/>
            <person name="Sirota M."/>
            <person name="Sisneros N.B."/>
            <person name="Smith C.D."/>
            <person name="Smith T.F."/>
            <person name="Spieth J."/>
            <person name="Stage D.E."/>
            <person name="Stark A."/>
            <person name="Stephan W."/>
            <person name="Strausberg R.L."/>
            <person name="Strempel S."/>
            <person name="Sturgill D."/>
            <person name="Sutton G."/>
            <person name="Sutton G.G."/>
            <person name="Tao W."/>
            <person name="Teichmann S."/>
            <person name="Tobari Y.N."/>
            <person name="Tomimura Y."/>
            <person name="Tsolas J.M."/>
            <person name="Valente V.L."/>
            <person name="Venter E."/>
            <person name="Venter J.C."/>
            <person name="Vicario S."/>
            <person name="Vieira F.G."/>
            <person name="Vilella A.J."/>
            <person name="Villasante A."/>
            <person name="Walenz B."/>
            <person name="Wang J."/>
            <person name="Wasserman M."/>
            <person name="Watts T."/>
            <person name="Wilson D."/>
            <person name="Wilson R.K."/>
            <person name="Wing R.A."/>
            <person name="Wolfner M.F."/>
            <person name="Wong A."/>
            <person name="Wong G.K."/>
            <person name="Wu C.I."/>
            <person name="Wu G."/>
            <person name="Yamamoto D."/>
            <person name="Yang H.P."/>
            <person name="Yang S.P."/>
            <person name="Yorke J.A."/>
            <person name="Yoshida K."/>
            <person name="Zdobnov E."/>
            <person name="Zhang P."/>
            <person name="Zhang Y."/>
            <person name="Zimin A.V."/>
            <person name="Baldwin J."/>
            <person name="Abdouelleil A."/>
            <person name="Abdulkadir J."/>
            <person name="Abebe A."/>
            <person name="Abera B."/>
            <person name="Abreu J."/>
            <person name="Acer S.C."/>
            <person name="Aftuck L."/>
            <person name="Alexander A."/>
            <person name="An P."/>
            <person name="Anderson E."/>
            <person name="Anderson S."/>
            <person name="Arachi H."/>
            <person name="Azer M."/>
            <person name="Bachantsang P."/>
            <person name="Barry A."/>
            <person name="Bayul T."/>
            <person name="Berlin A."/>
            <person name="Bessette D."/>
            <person name="Bloom T."/>
            <person name="Blye J."/>
            <person name="Boguslavskiy L."/>
            <person name="Bonnet C."/>
            <person name="Boukhgalter B."/>
            <person name="Bourzgui I."/>
            <person name="Brown A."/>
            <person name="Cahill P."/>
            <person name="Channer S."/>
            <person name="Cheshatsang Y."/>
            <person name="Chuda L."/>
            <person name="Citroen M."/>
            <person name="Collymore A."/>
            <person name="Cooke P."/>
            <person name="Costello M."/>
            <person name="D'Aco K."/>
            <person name="Daza R."/>
            <person name="De Haan G."/>
            <person name="DeGray S."/>
            <person name="DeMaso C."/>
            <person name="Dhargay N."/>
            <person name="Dooley K."/>
            <person name="Dooley E."/>
            <person name="Doricent M."/>
            <person name="Dorje P."/>
            <person name="Dorjee K."/>
            <person name="Dupes A."/>
            <person name="Elong R."/>
            <person name="Falk J."/>
            <person name="Farina A."/>
            <person name="Faro S."/>
            <person name="Ferguson D."/>
            <person name="Fisher S."/>
            <person name="Foley C.D."/>
            <person name="Franke A."/>
            <person name="Friedrich D."/>
            <person name="Gadbois L."/>
            <person name="Gearin G."/>
            <person name="Gearin C.R."/>
            <person name="Giannoukos G."/>
            <person name="Goode T."/>
            <person name="Graham J."/>
            <person name="Grandbois E."/>
            <person name="Grewal S."/>
            <person name="Gyaltsen K."/>
            <person name="Hafez N."/>
            <person name="Hagos B."/>
            <person name="Hall J."/>
            <person name="Henson C."/>
            <person name="Hollinger A."/>
            <person name="Honan T."/>
            <person name="Huard M.D."/>
            <person name="Hughes L."/>
            <person name="Hurhula B."/>
            <person name="Husby M.E."/>
            <person name="Kamat A."/>
            <person name="Kanga B."/>
            <person name="Kashin S."/>
            <person name="Khazanovich D."/>
            <person name="Kisner P."/>
            <person name="Lance K."/>
            <person name="Lara M."/>
            <person name="Lee W."/>
            <person name="Lennon N."/>
            <person name="Letendre F."/>
            <person name="LeVine R."/>
            <person name="Lipovsky A."/>
            <person name="Liu X."/>
            <person name="Liu J."/>
            <person name="Liu S."/>
            <person name="Lokyitsang T."/>
            <person name="Lokyitsang Y."/>
            <person name="Lubonja R."/>
            <person name="Lui A."/>
            <person name="MacDonald P."/>
            <person name="Magnisalis V."/>
            <person name="Maru K."/>
            <person name="Matthews C."/>
            <person name="McCusker W."/>
            <person name="McDonough S."/>
            <person name="Mehta T."/>
            <person name="Meldrim J."/>
            <person name="Meneus L."/>
            <person name="Mihai O."/>
            <person name="Mihalev A."/>
            <person name="Mihova T."/>
            <person name="Mittelman R."/>
            <person name="Mlenga V."/>
            <person name="Montmayeur A."/>
            <person name="Mulrain L."/>
            <person name="Navidi A."/>
            <person name="Naylor J."/>
            <person name="Negash T."/>
            <person name="Nguyen T."/>
            <person name="Nguyen N."/>
            <person name="Nicol R."/>
            <person name="Norbu C."/>
            <person name="Norbu N."/>
            <person name="Novod N."/>
            <person name="O'Neill B."/>
            <person name="Osman S."/>
            <person name="Markiewicz E."/>
            <person name="Oyono O.L."/>
            <person name="Patti C."/>
            <person name="Phunkhang P."/>
            <person name="Pierre F."/>
            <person name="Priest M."/>
            <person name="Raghuraman S."/>
            <person name="Rege F."/>
            <person name="Reyes R."/>
            <person name="Rise C."/>
            <person name="Rogov P."/>
            <person name="Ross K."/>
            <person name="Ryan E."/>
            <person name="Settipalli S."/>
            <person name="Shea T."/>
            <person name="Sherpa N."/>
            <person name="Shi L."/>
            <person name="Shih D."/>
            <person name="Sparrow T."/>
            <person name="Spaulding J."/>
            <person name="Stalker J."/>
            <person name="Stange-Thomann N."/>
            <person name="Stavropoulos S."/>
            <person name="Stone C."/>
            <person name="Strader C."/>
            <person name="Tesfaye S."/>
            <person name="Thomson T."/>
            <person name="Thoulutsang Y."/>
            <person name="Thoulutsang D."/>
            <person name="Topham K."/>
            <person name="Topping I."/>
            <person name="Tsamla T."/>
            <person name="Vassiliev H."/>
            <person name="Vo A."/>
            <person name="Wangchuk T."/>
            <person name="Wangdi T."/>
            <person name="Weiand M."/>
            <person name="Wilkinson J."/>
            <person name="Wilson A."/>
            <person name="Yadav S."/>
            <person name="Young G."/>
            <person name="Yu Q."/>
            <person name="Zembek L."/>
            <person name="Zhong D."/>
            <person name="Zimmer A."/>
            <person name="Zwirko Z."/>
            <person name="Jaffe D.B."/>
            <person name="Alvarez P."/>
            <person name="Brockman W."/>
            <person name="Butler J."/>
            <person name="Chin C."/>
            <person name="Gnerre S."/>
            <person name="Grabherr M."/>
            <person name="Kleber M."/>
            <person name="Mauceli E."/>
            <person name="MacCallum I."/>
        </authorList>
    </citation>
    <scope>NUCLEOTIDE SEQUENCE [LARGE SCALE GENOMIC DNA]</scope>
    <source>
        <strain evidence="3">Tai18E2 / Tucson 14021-0261.01</strain>
    </source>
</reference>
<keyword evidence="1" id="KW-0472">Membrane</keyword>
<dbReference type="eggNOG" id="ENOG502TCGZ">
    <property type="taxonomic scope" value="Eukaryota"/>
</dbReference>
<protein>
    <submittedName>
        <fullName evidence="2">Uncharacterized protein</fullName>
    </submittedName>
</protein>
<dbReference type="Pfam" id="PF16089">
    <property type="entry name" value="DUF4818"/>
    <property type="match status" value="1"/>
</dbReference>
<accession>B4NY28</accession>
<dbReference type="OMA" id="RRFMHMA"/>
<dbReference type="PhylomeDB" id="B4NY28"/>
<name>B4NY28_DROYA</name>
<dbReference type="OrthoDB" id="7964216at2759"/>
<proteinExistence type="predicted"/>
<dbReference type="HOGENOM" id="CLU_087404_0_0_1"/>
<reference evidence="2 3" key="2">
    <citation type="journal article" date="2007" name="PLoS Biol.">
        <title>Principles of genome evolution in the Drosophila melanogaster species group.</title>
        <authorList>
            <person name="Ranz J.M."/>
            <person name="Maurin D."/>
            <person name="Chan Y.S."/>
            <person name="von Grotthuss M."/>
            <person name="Hillier L.W."/>
            <person name="Roote J."/>
            <person name="Ashburner M."/>
            <person name="Bergman C.M."/>
        </authorList>
    </citation>
    <scope>NUCLEOTIDE SEQUENCE [LARGE SCALE GENOMIC DNA]</scope>
    <source>
        <strain evidence="3">Tai18E2 / Tucson 14021-0261.01</strain>
    </source>
</reference>
<dbReference type="Proteomes" id="UP000002282">
    <property type="component" value="Chromosome 2L"/>
</dbReference>